<dbReference type="Gene3D" id="1.10.510.10">
    <property type="entry name" value="Transferase(Phosphotransferase) domain 1"/>
    <property type="match status" value="1"/>
</dbReference>
<reference evidence="3 4" key="1">
    <citation type="submission" date="2015-09" db="EMBL/GenBank/DDBJ databases">
        <title>Draft genome of a European isolate of the apple canker pathogen Neonectria ditissima.</title>
        <authorList>
            <person name="Gomez-Cortecero A."/>
            <person name="Harrison R.J."/>
            <person name="Armitage A.D."/>
        </authorList>
    </citation>
    <scope>NUCLEOTIDE SEQUENCE [LARGE SCALE GENOMIC DNA]</scope>
    <source>
        <strain evidence="3 4">R09/05</strain>
    </source>
</reference>
<dbReference type="PANTHER" id="PTHR44167:SF18">
    <property type="entry name" value="PROTEIN KINASE DOMAIN-CONTAINING PROTEIN"/>
    <property type="match status" value="1"/>
</dbReference>
<dbReference type="GO" id="GO:0005737">
    <property type="term" value="C:cytoplasm"/>
    <property type="evidence" value="ECO:0007669"/>
    <property type="project" value="TreeGrafter"/>
</dbReference>
<dbReference type="GO" id="GO:0044773">
    <property type="term" value="P:mitotic DNA damage checkpoint signaling"/>
    <property type="evidence" value="ECO:0007669"/>
    <property type="project" value="TreeGrafter"/>
</dbReference>
<organism evidence="3 4">
    <name type="scientific">Neonectria ditissima</name>
    <dbReference type="NCBI Taxonomy" id="78410"/>
    <lineage>
        <taxon>Eukaryota</taxon>
        <taxon>Fungi</taxon>
        <taxon>Dikarya</taxon>
        <taxon>Ascomycota</taxon>
        <taxon>Pezizomycotina</taxon>
        <taxon>Sordariomycetes</taxon>
        <taxon>Hypocreomycetidae</taxon>
        <taxon>Hypocreales</taxon>
        <taxon>Nectriaceae</taxon>
        <taxon>Neonectria</taxon>
    </lineage>
</organism>
<evidence type="ECO:0000259" key="2">
    <source>
        <dbReference type="PROSITE" id="PS50011"/>
    </source>
</evidence>
<keyword evidence="4" id="KW-1185">Reference proteome</keyword>
<dbReference type="GO" id="GO:0005524">
    <property type="term" value="F:ATP binding"/>
    <property type="evidence" value="ECO:0007669"/>
    <property type="project" value="InterPro"/>
</dbReference>
<feature type="chain" id="PRO_5006135295" description="Protein kinase domain-containing protein" evidence="1">
    <location>
        <begin position="27"/>
        <end position="352"/>
    </location>
</feature>
<dbReference type="InterPro" id="IPR011009">
    <property type="entry name" value="Kinase-like_dom_sf"/>
</dbReference>
<dbReference type="GO" id="GO:0004674">
    <property type="term" value="F:protein serine/threonine kinase activity"/>
    <property type="evidence" value="ECO:0007669"/>
    <property type="project" value="TreeGrafter"/>
</dbReference>
<evidence type="ECO:0000313" key="4">
    <source>
        <dbReference type="Proteomes" id="UP000050424"/>
    </source>
</evidence>
<sequence length="352" mass="38723">MTFSGRFSFALAGLCVFLATGVTADAALVKRDVPDFIQSWALYQRWDTMTESIPEFDVPDVDDVTVAVFDKTAGTLKWTCNTLVLGDQISAFTSIIQKASLDTYDQPTVVTKRSYSERTQVLYGARLQKSISNENVLPVIDYVYSDAVPADRVRAYGWSIMPYVSAGSLETNFGSYTDQTSINAAFKQILNAVAAVSAAGILHRDLKPENFLKDGDTLKLMDFDQSRQTATSLQYDVGTPSYTAPEIIAMQTEDGFEYDTKADTFSTAMIFMVLSVSELQDATARFQLWKDVIQPDGALWPSAEKVADVLSKKNYAVFTGNDGLLNVLAKALCKPSERYDPPSFQSAFNGVA</sequence>
<dbReference type="AlphaFoldDB" id="A0A0P7B1T6"/>
<dbReference type="SUPFAM" id="SSF56112">
    <property type="entry name" value="Protein kinase-like (PK-like)"/>
    <property type="match status" value="1"/>
</dbReference>
<dbReference type="PANTHER" id="PTHR44167">
    <property type="entry name" value="OVARIAN-SPECIFIC SERINE/THREONINE-PROTEIN KINASE LOK-RELATED"/>
    <property type="match status" value="1"/>
</dbReference>
<dbReference type="Proteomes" id="UP000050424">
    <property type="component" value="Unassembled WGS sequence"/>
</dbReference>
<accession>A0A0P7B1T6</accession>
<protein>
    <recommendedName>
        <fullName evidence="2">Protein kinase domain-containing protein</fullName>
    </recommendedName>
</protein>
<dbReference type="EMBL" id="LKCW01000261">
    <property type="protein sequence ID" value="KPM35281.1"/>
    <property type="molecule type" value="Genomic_DNA"/>
</dbReference>
<dbReference type="STRING" id="78410.A0A0P7B1T6"/>
<feature type="domain" description="Protein kinase" evidence="2">
    <location>
        <begin position="79"/>
        <end position="348"/>
    </location>
</feature>
<keyword evidence="1" id="KW-0732">Signal</keyword>
<evidence type="ECO:0000256" key="1">
    <source>
        <dbReference type="SAM" id="SignalP"/>
    </source>
</evidence>
<dbReference type="Pfam" id="PF00069">
    <property type="entry name" value="Pkinase"/>
    <property type="match status" value="1"/>
</dbReference>
<evidence type="ECO:0000313" key="3">
    <source>
        <dbReference type="EMBL" id="KPM35281.1"/>
    </source>
</evidence>
<dbReference type="SMART" id="SM00220">
    <property type="entry name" value="S_TKc"/>
    <property type="match status" value="1"/>
</dbReference>
<dbReference type="GO" id="GO:0005634">
    <property type="term" value="C:nucleus"/>
    <property type="evidence" value="ECO:0007669"/>
    <property type="project" value="TreeGrafter"/>
</dbReference>
<dbReference type="InterPro" id="IPR000719">
    <property type="entry name" value="Prot_kinase_dom"/>
</dbReference>
<dbReference type="PROSITE" id="PS50011">
    <property type="entry name" value="PROTEIN_KINASE_DOM"/>
    <property type="match status" value="1"/>
</dbReference>
<proteinExistence type="predicted"/>
<comment type="caution">
    <text evidence="3">The sequence shown here is derived from an EMBL/GenBank/DDBJ whole genome shotgun (WGS) entry which is preliminary data.</text>
</comment>
<name>A0A0P7B1T6_9HYPO</name>
<dbReference type="OrthoDB" id="4062651at2759"/>
<feature type="signal peptide" evidence="1">
    <location>
        <begin position="1"/>
        <end position="26"/>
    </location>
</feature>
<gene>
    <name evidence="3" type="ORF">AK830_g11278</name>
</gene>